<feature type="chain" id="PRO_5036749251" evidence="4">
    <location>
        <begin position="32"/>
        <end position="517"/>
    </location>
</feature>
<dbReference type="PROSITE" id="PS51318">
    <property type="entry name" value="TAT"/>
    <property type="match status" value="1"/>
</dbReference>
<evidence type="ECO:0000256" key="3">
    <source>
        <dbReference type="ARBA" id="ARBA00022729"/>
    </source>
</evidence>
<dbReference type="PANTHER" id="PTHR30290">
    <property type="entry name" value="PERIPLASMIC BINDING COMPONENT OF ABC TRANSPORTER"/>
    <property type="match status" value="1"/>
</dbReference>
<dbReference type="InterPro" id="IPR039424">
    <property type="entry name" value="SBP_5"/>
</dbReference>
<keyword evidence="7" id="KW-1185">Reference proteome</keyword>
<dbReference type="RefSeq" id="WP_198881779.1">
    <property type="nucleotide sequence ID" value="NZ_JAEKJA010000007.1"/>
</dbReference>
<dbReference type="InterPro" id="IPR000914">
    <property type="entry name" value="SBP_5_dom"/>
</dbReference>
<evidence type="ECO:0000313" key="7">
    <source>
        <dbReference type="Proteomes" id="UP000609531"/>
    </source>
</evidence>
<dbReference type="GO" id="GO:1904680">
    <property type="term" value="F:peptide transmembrane transporter activity"/>
    <property type="evidence" value="ECO:0007669"/>
    <property type="project" value="TreeGrafter"/>
</dbReference>
<evidence type="ECO:0000256" key="4">
    <source>
        <dbReference type="SAM" id="SignalP"/>
    </source>
</evidence>
<gene>
    <name evidence="6" type="ORF">JCR33_09260</name>
</gene>
<dbReference type="GO" id="GO:0015833">
    <property type="term" value="P:peptide transport"/>
    <property type="evidence" value="ECO:0007669"/>
    <property type="project" value="TreeGrafter"/>
</dbReference>
<dbReference type="SUPFAM" id="SSF53850">
    <property type="entry name" value="Periplasmic binding protein-like II"/>
    <property type="match status" value="1"/>
</dbReference>
<feature type="domain" description="Solute-binding protein family 5" evidence="5">
    <location>
        <begin position="80"/>
        <end position="413"/>
    </location>
</feature>
<feature type="signal peptide" evidence="4">
    <location>
        <begin position="1"/>
        <end position="31"/>
    </location>
</feature>
<dbReference type="GO" id="GO:0030288">
    <property type="term" value="C:outer membrane-bounded periplasmic space"/>
    <property type="evidence" value="ECO:0007669"/>
    <property type="project" value="UniProtKB-ARBA"/>
</dbReference>
<dbReference type="InterPro" id="IPR006311">
    <property type="entry name" value="TAT_signal"/>
</dbReference>
<protein>
    <submittedName>
        <fullName evidence="6">ABC transporter substrate-binding protein</fullName>
    </submittedName>
</protein>
<evidence type="ECO:0000313" key="6">
    <source>
        <dbReference type="EMBL" id="MBJ3775873.1"/>
    </source>
</evidence>
<dbReference type="EMBL" id="JAEKJA010000007">
    <property type="protein sequence ID" value="MBJ3775873.1"/>
    <property type="molecule type" value="Genomic_DNA"/>
</dbReference>
<comment type="similarity">
    <text evidence="2">Belongs to the bacterial solute-binding protein 5 family.</text>
</comment>
<proteinExistence type="inferred from homology"/>
<evidence type="ECO:0000256" key="2">
    <source>
        <dbReference type="ARBA" id="ARBA00005695"/>
    </source>
</evidence>
<name>A0A934MFV3_9HYPH</name>
<organism evidence="6 7">
    <name type="scientific">Acuticoccus mangrovi</name>
    <dbReference type="NCBI Taxonomy" id="2796142"/>
    <lineage>
        <taxon>Bacteria</taxon>
        <taxon>Pseudomonadati</taxon>
        <taxon>Pseudomonadota</taxon>
        <taxon>Alphaproteobacteria</taxon>
        <taxon>Hyphomicrobiales</taxon>
        <taxon>Amorphaceae</taxon>
        <taxon>Acuticoccus</taxon>
    </lineage>
</organism>
<keyword evidence="3 4" id="KW-0732">Signal</keyword>
<comment type="subcellular location">
    <subcellularLocation>
        <location evidence="1">Periplasm</location>
    </subcellularLocation>
</comment>
<dbReference type="Gene3D" id="3.10.105.10">
    <property type="entry name" value="Dipeptide-binding Protein, Domain 3"/>
    <property type="match status" value="1"/>
</dbReference>
<dbReference type="PIRSF" id="PIRSF002741">
    <property type="entry name" value="MppA"/>
    <property type="match status" value="1"/>
</dbReference>
<dbReference type="Gene3D" id="3.40.190.10">
    <property type="entry name" value="Periplasmic binding protein-like II"/>
    <property type="match status" value="1"/>
</dbReference>
<dbReference type="CDD" id="cd00995">
    <property type="entry name" value="PBP2_NikA_DppA_OppA_like"/>
    <property type="match status" value="1"/>
</dbReference>
<dbReference type="Pfam" id="PF00496">
    <property type="entry name" value="SBP_bac_5"/>
    <property type="match status" value="1"/>
</dbReference>
<dbReference type="PANTHER" id="PTHR30290:SF38">
    <property type="entry name" value="D,D-DIPEPTIDE-BINDING PERIPLASMIC PROTEIN DDPA-RELATED"/>
    <property type="match status" value="1"/>
</dbReference>
<dbReference type="AlphaFoldDB" id="A0A934MFV3"/>
<evidence type="ECO:0000256" key="1">
    <source>
        <dbReference type="ARBA" id="ARBA00004418"/>
    </source>
</evidence>
<sequence>MTKPFVRLDRRQMMIGTAAAALLASAPLAAAQDAAPNHGGVLNYATLGLDTSDPHRHTGSIAVQQLYVEALTSIGPDGRVEPFLAERWDVSEDGKTYTFTLRDGVTFHNGDPLDADAVVANIERVRNNVTGGWLASAMKLVESVEATDPRTVVLTMSEPYAPLVNLMSELWIVSPASKGWDATIETPIGTGPFMFGEWKPQVSLTAPAFAHYWRGEDLPYLSAVEVNLREDIDKANALRAGDLDIVNVGRDVARRLAQDPAIRTSTLKDSTWYFVSFNNRSPRPPFDDPKVREAVMHAIDKQAFMNFLAPETGVLSNQMVMPGHVYFDEAIAAADAYPQADLEKTKALLEEAGVDPSEITIDLVSWQENYPQVVVQMLRQAGFNVKHSALDDLGAQNRLGQYDWDVAVMASGPRADIFLRYVRLMSDGPNPVLWGGIQDAELDRLIKAAVAETDEAARKTLYSEAFQRVLDNDYFMVLGHAPNAIAMREAVKGYEPGFTWSPNWVSGGIAQTFLIED</sequence>
<dbReference type="Proteomes" id="UP000609531">
    <property type="component" value="Unassembled WGS sequence"/>
</dbReference>
<evidence type="ECO:0000259" key="5">
    <source>
        <dbReference type="Pfam" id="PF00496"/>
    </source>
</evidence>
<accession>A0A934MFV3</accession>
<comment type="caution">
    <text evidence="6">The sequence shown here is derived from an EMBL/GenBank/DDBJ whole genome shotgun (WGS) entry which is preliminary data.</text>
</comment>
<reference evidence="6" key="1">
    <citation type="submission" date="2020-12" db="EMBL/GenBank/DDBJ databases">
        <title>Bacterial taxonomy.</title>
        <authorList>
            <person name="Pan X."/>
        </authorList>
    </citation>
    <scope>NUCLEOTIDE SEQUENCE</scope>
    <source>
        <strain evidence="6">B2012</strain>
    </source>
</reference>
<dbReference type="InterPro" id="IPR030678">
    <property type="entry name" value="Peptide/Ni-bd"/>
</dbReference>
<dbReference type="GO" id="GO:0043190">
    <property type="term" value="C:ATP-binding cassette (ABC) transporter complex"/>
    <property type="evidence" value="ECO:0007669"/>
    <property type="project" value="InterPro"/>
</dbReference>
<dbReference type="Gene3D" id="3.90.76.10">
    <property type="entry name" value="Dipeptide-binding Protein, Domain 1"/>
    <property type="match status" value="1"/>
</dbReference>